<evidence type="ECO:0000313" key="1">
    <source>
        <dbReference type="EMBL" id="BCJ88028.1"/>
    </source>
</evidence>
<dbReference type="EMBL" id="AP023366">
    <property type="protein sequence ID" value="BCJ88028.1"/>
    <property type="molecule type" value="Genomic_DNA"/>
</dbReference>
<dbReference type="Proteomes" id="UP000593802">
    <property type="component" value="Chromosome"/>
</dbReference>
<evidence type="ECO:0000313" key="2">
    <source>
        <dbReference type="Proteomes" id="UP000593802"/>
    </source>
</evidence>
<reference evidence="1 2" key="1">
    <citation type="submission" date="2020-08" db="EMBL/GenBank/DDBJ databases">
        <title>Complete Genome Sequence of Effusibacillus dendaii Strain skT53, Isolated from Farmland soil.</title>
        <authorList>
            <person name="Konishi T."/>
            <person name="Kawasaki H."/>
        </authorList>
    </citation>
    <scope>NUCLEOTIDE SEQUENCE [LARGE SCALE GENOMIC DNA]</scope>
    <source>
        <strain evidence="2">skT53</strain>
    </source>
</reference>
<gene>
    <name evidence="1" type="ORF">skT53_30130</name>
</gene>
<proteinExistence type="predicted"/>
<sequence>MGDTPFDIQVGFIDLRDIQSDTDAYRKAVEQMQRLKQQGLEVARYDINVKDRDVVWVA</sequence>
<protein>
    <submittedName>
        <fullName evidence="1">Uncharacterized protein</fullName>
    </submittedName>
</protein>
<accession>A0A7I8DCW6</accession>
<dbReference type="KEGG" id="eff:skT53_30130"/>
<name>A0A7I8DCW6_9BACL</name>
<keyword evidence="2" id="KW-1185">Reference proteome</keyword>
<dbReference type="AlphaFoldDB" id="A0A7I8DCW6"/>
<organism evidence="1 2">
    <name type="scientific">Effusibacillus dendaii</name>
    <dbReference type="NCBI Taxonomy" id="2743772"/>
    <lineage>
        <taxon>Bacteria</taxon>
        <taxon>Bacillati</taxon>
        <taxon>Bacillota</taxon>
        <taxon>Bacilli</taxon>
        <taxon>Bacillales</taxon>
        <taxon>Alicyclobacillaceae</taxon>
        <taxon>Effusibacillus</taxon>
    </lineage>
</organism>